<evidence type="ECO:0000313" key="2">
    <source>
        <dbReference type="Proteomes" id="UP000681425"/>
    </source>
</evidence>
<dbReference type="InterPro" id="IPR038666">
    <property type="entry name" value="SSP1_head-tail_sf"/>
</dbReference>
<dbReference type="AlphaFoldDB" id="A0A975Q3V2"/>
<sequence>MGLASRSRNRKIVFEKQKLVEDDEYGGEVLKWTTHCREWASVNFGSGQERRSAAQETASQVATFQVLANRATNDLSVKDRLCYPVTDPDPKKWPRWDITSIVPSKQDRRGWDVTAVTVAT</sequence>
<dbReference type="Pfam" id="PF05521">
    <property type="entry name" value="Phage_HCP"/>
    <property type="match status" value="1"/>
</dbReference>
<dbReference type="Gene3D" id="2.40.10.270">
    <property type="entry name" value="Bacteriophage SPP1 head-tail adaptor protein"/>
    <property type="match status" value="1"/>
</dbReference>
<reference evidence="1" key="1">
    <citation type="submission" date="2021-04" db="EMBL/GenBank/DDBJ databases">
        <title>Isolation of p-tert-butylphenol degrading bacteria Sphingobium phenoxybenzoativorans Tas13 from active sludge.</title>
        <authorList>
            <person name="Li Y."/>
        </authorList>
    </citation>
    <scope>NUCLEOTIDE SEQUENCE</scope>
    <source>
        <strain evidence="1">Tas13</strain>
    </source>
</reference>
<dbReference type="Proteomes" id="UP000681425">
    <property type="component" value="Chromosome"/>
</dbReference>
<keyword evidence="2" id="KW-1185">Reference proteome</keyword>
<organism evidence="1 2">
    <name type="scientific">Sphingobium phenoxybenzoativorans</name>
    <dbReference type="NCBI Taxonomy" id="1592790"/>
    <lineage>
        <taxon>Bacteria</taxon>
        <taxon>Pseudomonadati</taxon>
        <taxon>Pseudomonadota</taxon>
        <taxon>Alphaproteobacteria</taxon>
        <taxon>Sphingomonadales</taxon>
        <taxon>Sphingomonadaceae</taxon>
        <taxon>Sphingobium</taxon>
    </lineage>
</organism>
<dbReference type="InterPro" id="IPR008767">
    <property type="entry name" value="Phage_SPP1_head-tail_adaptor"/>
</dbReference>
<evidence type="ECO:0000313" key="1">
    <source>
        <dbReference type="EMBL" id="QUT07917.1"/>
    </source>
</evidence>
<name>A0A975Q3V2_9SPHN</name>
<dbReference type="KEGG" id="spph:KFK14_11310"/>
<proteinExistence type="predicted"/>
<dbReference type="RefSeq" id="WP_212610867.1">
    <property type="nucleotide sequence ID" value="NZ_CP073910.1"/>
</dbReference>
<gene>
    <name evidence="1" type="ORF">KFK14_11310</name>
</gene>
<protein>
    <submittedName>
        <fullName evidence="1">Head-tail adaptor protein</fullName>
    </submittedName>
</protein>
<dbReference type="EMBL" id="CP073910">
    <property type="protein sequence ID" value="QUT07917.1"/>
    <property type="molecule type" value="Genomic_DNA"/>
</dbReference>
<accession>A0A975Q3V2</accession>